<dbReference type="GO" id="GO:0009007">
    <property type="term" value="F:site-specific DNA-methyltransferase (adenine-specific) activity"/>
    <property type="evidence" value="ECO:0007669"/>
    <property type="project" value="UniProtKB-EC"/>
</dbReference>
<evidence type="ECO:0000256" key="4">
    <source>
        <dbReference type="ARBA" id="ARBA00022679"/>
    </source>
</evidence>
<geneLocation type="plasmid" evidence="7">
    <name>p48/10</name>
</geneLocation>
<protein>
    <recommendedName>
        <fullName evidence="2">site-specific DNA-methyltransferase (adenine-specific)</fullName>
        <ecNumber evidence="2">2.1.1.72</ecNumber>
    </recommendedName>
</protein>
<dbReference type="EC" id="2.1.1.72" evidence="2"/>
<dbReference type="Gene3D" id="3.40.50.150">
    <property type="entry name" value="Vaccinia Virus protein VP39"/>
    <property type="match status" value="1"/>
</dbReference>
<proteinExistence type="inferred from homology"/>
<keyword evidence="5" id="KW-0949">S-adenosyl-L-methionine</keyword>
<dbReference type="GO" id="GO:0032259">
    <property type="term" value="P:methylation"/>
    <property type="evidence" value="ECO:0007669"/>
    <property type="project" value="UniProtKB-KW"/>
</dbReference>
<dbReference type="GO" id="GO:0009307">
    <property type="term" value="P:DNA restriction-modification system"/>
    <property type="evidence" value="ECO:0007669"/>
    <property type="project" value="InterPro"/>
</dbReference>
<evidence type="ECO:0000256" key="3">
    <source>
        <dbReference type="ARBA" id="ARBA00022603"/>
    </source>
</evidence>
<keyword evidence="7" id="KW-0614">Plasmid</keyword>
<comment type="similarity">
    <text evidence="1">Belongs to the N(4)/N(6)-methyltransferase family.</text>
</comment>
<evidence type="ECO:0000256" key="2">
    <source>
        <dbReference type="ARBA" id="ARBA00011900"/>
    </source>
</evidence>
<dbReference type="EMBL" id="HG803186">
    <property type="protein sequence ID" value="CDM12502.1"/>
    <property type="molecule type" value="Genomic_DNA"/>
</dbReference>
<dbReference type="Pfam" id="PF02086">
    <property type="entry name" value="MethyltransfD12"/>
    <property type="match status" value="1"/>
</dbReference>
<dbReference type="InterPro" id="IPR023095">
    <property type="entry name" value="Ade_MeTrfase_dom_2"/>
</dbReference>
<dbReference type="InterPro" id="IPR012327">
    <property type="entry name" value="MeTrfase_D12"/>
</dbReference>
<evidence type="ECO:0000256" key="6">
    <source>
        <dbReference type="ARBA" id="ARBA00047942"/>
    </source>
</evidence>
<dbReference type="GO" id="GO:0006298">
    <property type="term" value="P:mismatch repair"/>
    <property type="evidence" value="ECO:0007669"/>
    <property type="project" value="TreeGrafter"/>
</dbReference>
<dbReference type="SUPFAM" id="SSF53335">
    <property type="entry name" value="S-adenosyl-L-methionine-dependent methyltransferases"/>
    <property type="match status" value="1"/>
</dbReference>
<reference evidence="7" key="1">
    <citation type="journal article" date="2014" name="Genome Announc.">
        <title>Complete Nucleotide Sequence of pVv01, a P1-Like Plasmid Prophage of Vibrio vulnificus.</title>
        <authorList>
            <person name="Hammerl J.A."/>
            <person name="Klevanskaa K."/>
            <person name="Strauch E."/>
            <person name="Hertwig S."/>
        </authorList>
    </citation>
    <scope>NUCLEOTIDE SEQUENCE</scope>
    <source>
        <strain evidence="7">48/10</strain>
    </source>
</reference>
<sequence length="280" mass="31530">MKPLVKWAGGKTWLAKQASLLINDLKPQHVVEPFAGSAAFSLFYEFSSVSLNDANPALMNLYRQLANGYEIDPTEFVLEKPFFEALKIELNAAIASGKPLGEREASVFWYLCKHSYNGLVRQNKSKGEFNMPFGLYDCIATPPNTQQFMRVAKNWSFNCGCFSDLDLADAKLTIIDPPYEKTFNGYTKDRNENLQDRILGKLRTYDGAVIATNTFLPDLVTKYKAEGFSVYKAPVRRSISCKGSGRGKALEMVAFRGFSKKQIRRYVTGLMPYYPKQSVA</sequence>
<evidence type="ECO:0000256" key="1">
    <source>
        <dbReference type="ARBA" id="ARBA00006594"/>
    </source>
</evidence>
<dbReference type="AlphaFoldDB" id="A0AAI9ELZ7"/>
<dbReference type="GO" id="GO:0043565">
    <property type="term" value="F:sequence-specific DNA binding"/>
    <property type="evidence" value="ECO:0007669"/>
    <property type="project" value="TreeGrafter"/>
</dbReference>
<dbReference type="PANTHER" id="PTHR30481:SF3">
    <property type="entry name" value="DNA ADENINE METHYLASE"/>
    <property type="match status" value="1"/>
</dbReference>
<dbReference type="RefSeq" id="WP_032072024.1">
    <property type="nucleotide sequence ID" value="NZ_MVKQ01000120.1"/>
</dbReference>
<dbReference type="NCBIfam" id="TIGR00571">
    <property type="entry name" value="dam"/>
    <property type="match status" value="1"/>
</dbReference>
<name>A0AAI9ELZ7_VIBVL</name>
<dbReference type="PANTHER" id="PTHR30481">
    <property type="entry name" value="DNA ADENINE METHYLASE"/>
    <property type="match status" value="1"/>
</dbReference>
<dbReference type="InterPro" id="IPR029063">
    <property type="entry name" value="SAM-dependent_MTases_sf"/>
</dbReference>
<keyword evidence="4" id="KW-0808">Transferase</keyword>
<accession>A0AAI9ELZ7</accession>
<evidence type="ECO:0000313" key="7">
    <source>
        <dbReference type="EMBL" id="CDM12502.1"/>
    </source>
</evidence>
<comment type="catalytic activity">
    <reaction evidence="6">
        <text>a 2'-deoxyadenosine in DNA + S-adenosyl-L-methionine = an N(6)-methyl-2'-deoxyadenosine in DNA + S-adenosyl-L-homocysteine + H(+)</text>
        <dbReference type="Rhea" id="RHEA:15197"/>
        <dbReference type="Rhea" id="RHEA-COMP:12418"/>
        <dbReference type="Rhea" id="RHEA-COMP:12419"/>
        <dbReference type="ChEBI" id="CHEBI:15378"/>
        <dbReference type="ChEBI" id="CHEBI:57856"/>
        <dbReference type="ChEBI" id="CHEBI:59789"/>
        <dbReference type="ChEBI" id="CHEBI:90615"/>
        <dbReference type="ChEBI" id="CHEBI:90616"/>
        <dbReference type="EC" id="2.1.1.72"/>
    </reaction>
</comment>
<reference evidence="7" key="2">
    <citation type="submission" date="2014-01" db="EMBL/GenBank/DDBJ databases">
        <authorList>
            <person name="Hammerl J."/>
        </authorList>
    </citation>
    <scope>NUCLEOTIDE SEQUENCE</scope>
    <source>
        <strain evidence="7">48/10</strain>
        <plasmid evidence="7">p48/10</plasmid>
    </source>
</reference>
<dbReference type="PRINTS" id="PR00505">
    <property type="entry name" value="D12N6MTFRASE"/>
</dbReference>
<keyword evidence="3 7" id="KW-0489">Methyltransferase</keyword>
<organism evidence="7">
    <name type="scientific">Vibrio vulnificus</name>
    <dbReference type="NCBI Taxonomy" id="672"/>
    <lineage>
        <taxon>Bacteria</taxon>
        <taxon>Pseudomonadati</taxon>
        <taxon>Pseudomonadota</taxon>
        <taxon>Gammaproteobacteria</taxon>
        <taxon>Vibrionales</taxon>
        <taxon>Vibrionaceae</taxon>
        <taxon>Vibrio</taxon>
    </lineage>
</organism>
<dbReference type="Gene3D" id="1.10.1020.10">
    <property type="entry name" value="Adenine-specific Methyltransferase, Domain 2"/>
    <property type="match status" value="1"/>
</dbReference>
<dbReference type="GO" id="GO:1904047">
    <property type="term" value="F:S-adenosyl-L-methionine binding"/>
    <property type="evidence" value="ECO:0007669"/>
    <property type="project" value="TreeGrafter"/>
</dbReference>
<evidence type="ECO:0000256" key="5">
    <source>
        <dbReference type="ARBA" id="ARBA00022691"/>
    </source>
</evidence>